<dbReference type="PANTHER" id="PTHR33063:SF16">
    <property type="entry name" value="OS02G0241300 PROTEIN"/>
    <property type="match status" value="1"/>
</dbReference>
<dbReference type="PANTHER" id="PTHR33063">
    <property type="entry name" value="OS02G0583500 PROTEIN"/>
    <property type="match status" value="1"/>
</dbReference>
<feature type="non-terminal residue" evidence="2">
    <location>
        <position position="1"/>
    </location>
</feature>
<dbReference type="EMBL" id="SPHZ02000006">
    <property type="protein sequence ID" value="KAF0911608.1"/>
    <property type="molecule type" value="Genomic_DNA"/>
</dbReference>
<feature type="non-terminal residue" evidence="2">
    <location>
        <position position="198"/>
    </location>
</feature>
<proteinExistence type="predicted"/>
<gene>
    <name evidence="2" type="ORF">E2562_011228</name>
</gene>
<sequence length="198" mass="21214">ASLMAPGSKHHSKAPKSSYDVRSNSAIFTRSQSSALNSPQVNGMNMPTLFNTSVGGQSQLGNNLGKANSTSNTNHPTIDGDACEGLAQVHSNSSCALVDGDTPPKIRDMHKRTMGHGLDKINERQGTRMAIFVPAGKIRPENPVQAAKLASECGVALRDHLPIYPHWKDYKKVHKNDNNEGGTAKNIDHISKVLGVVV</sequence>
<name>A0A6G1DG64_9ORYZ</name>
<evidence type="ECO:0000313" key="2">
    <source>
        <dbReference type="EMBL" id="KAF0911608.1"/>
    </source>
</evidence>
<evidence type="ECO:0000256" key="1">
    <source>
        <dbReference type="SAM" id="MobiDB-lite"/>
    </source>
</evidence>
<comment type="caution">
    <text evidence="2">The sequence shown here is derived from an EMBL/GenBank/DDBJ whole genome shotgun (WGS) entry which is preliminary data.</text>
</comment>
<dbReference type="OrthoDB" id="695949at2759"/>
<accession>A0A6G1DG64</accession>
<keyword evidence="3" id="KW-1185">Reference proteome</keyword>
<dbReference type="AlphaFoldDB" id="A0A6G1DG64"/>
<dbReference type="Proteomes" id="UP000479710">
    <property type="component" value="Unassembled WGS sequence"/>
</dbReference>
<feature type="region of interest" description="Disordered" evidence="1">
    <location>
        <begin position="1"/>
        <end position="23"/>
    </location>
</feature>
<reference evidence="2 3" key="1">
    <citation type="submission" date="2019-11" db="EMBL/GenBank/DDBJ databases">
        <title>Whole genome sequence of Oryza granulata.</title>
        <authorList>
            <person name="Li W."/>
        </authorList>
    </citation>
    <scope>NUCLEOTIDE SEQUENCE [LARGE SCALE GENOMIC DNA]</scope>
    <source>
        <strain evidence="3">cv. Menghai</strain>
        <tissue evidence="2">Leaf</tissue>
    </source>
</reference>
<protein>
    <submittedName>
        <fullName evidence="2">Uncharacterized protein</fullName>
    </submittedName>
</protein>
<evidence type="ECO:0000313" key="3">
    <source>
        <dbReference type="Proteomes" id="UP000479710"/>
    </source>
</evidence>
<organism evidence="2 3">
    <name type="scientific">Oryza meyeriana var. granulata</name>
    <dbReference type="NCBI Taxonomy" id="110450"/>
    <lineage>
        <taxon>Eukaryota</taxon>
        <taxon>Viridiplantae</taxon>
        <taxon>Streptophyta</taxon>
        <taxon>Embryophyta</taxon>
        <taxon>Tracheophyta</taxon>
        <taxon>Spermatophyta</taxon>
        <taxon>Magnoliopsida</taxon>
        <taxon>Liliopsida</taxon>
        <taxon>Poales</taxon>
        <taxon>Poaceae</taxon>
        <taxon>BOP clade</taxon>
        <taxon>Oryzoideae</taxon>
        <taxon>Oryzeae</taxon>
        <taxon>Oryzinae</taxon>
        <taxon>Oryza</taxon>
        <taxon>Oryza meyeriana</taxon>
    </lineage>
</organism>